<dbReference type="Proteomes" id="UP000315648">
    <property type="component" value="Unassembled WGS sequence"/>
</dbReference>
<dbReference type="RefSeq" id="WP_144228383.1">
    <property type="nucleotide sequence ID" value="NZ_CBCRVV010000001.1"/>
</dbReference>
<protein>
    <submittedName>
        <fullName evidence="7">DUF475 domain-containing protein</fullName>
    </submittedName>
</protein>
<dbReference type="InterPro" id="IPR022493">
    <property type="entry name" value="CHP03716_TM_YkoY"/>
</dbReference>
<evidence type="ECO:0000313" key="8">
    <source>
        <dbReference type="Proteomes" id="UP000315648"/>
    </source>
</evidence>
<dbReference type="InterPro" id="IPR005496">
    <property type="entry name" value="Integral_membrane_TerC"/>
</dbReference>
<organism evidence="7 8">
    <name type="scientific">Rariglobus hedericola</name>
    <dbReference type="NCBI Taxonomy" id="2597822"/>
    <lineage>
        <taxon>Bacteria</taxon>
        <taxon>Pseudomonadati</taxon>
        <taxon>Verrucomicrobiota</taxon>
        <taxon>Opitutia</taxon>
        <taxon>Opitutales</taxon>
        <taxon>Opitutaceae</taxon>
        <taxon>Rariglobus</taxon>
    </lineage>
</organism>
<evidence type="ECO:0000256" key="6">
    <source>
        <dbReference type="SAM" id="Phobius"/>
    </source>
</evidence>
<keyword evidence="3 6" id="KW-0812">Transmembrane</keyword>
<dbReference type="Pfam" id="PF03741">
    <property type="entry name" value="TerC"/>
    <property type="match status" value="1"/>
</dbReference>
<dbReference type="NCBIfam" id="TIGR03716">
    <property type="entry name" value="R_switched_YkoY"/>
    <property type="match status" value="1"/>
</dbReference>
<dbReference type="PANTHER" id="PTHR30238">
    <property type="entry name" value="MEMBRANE BOUND PREDICTED REDOX MODULATOR"/>
    <property type="match status" value="1"/>
</dbReference>
<feature type="transmembrane region" description="Helical" evidence="6">
    <location>
        <begin position="252"/>
        <end position="274"/>
    </location>
</feature>
<evidence type="ECO:0000256" key="4">
    <source>
        <dbReference type="ARBA" id="ARBA00022989"/>
    </source>
</evidence>
<dbReference type="GO" id="GO:0016020">
    <property type="term" value="C:membrane"/>
    <property type="evidence" value="ECO:0007669"/>
    <property type="project" value="UniProtKB-SubCell"/>
</dbReference>
<comment type="subcellular location">
    <subcellularLocation>
        <location evidence="1">Membrane</location>
        <topology evidence="1">Multi-pass membrane protein</topology>
    </subcellularLocation>
</comment>
<feature type="transmembrane region" description="Helical" evidence="6">
    <location>
        <begin position="155"/>
        <end position="177"/>
    </location>
</feature>
<keyword evidence="4 6" id="KW-1133">Transmembrane helix</keyword>
<dbReference type="PANTHER" id="PTHR30238:SF4">
    <property type="entry name" value="SLL1022 PROTEIN"/>
    <property type="match status" value="1"/>
</dbReference>
<evidence type="ECO:0000256" key="5">
    <source>
        <dbReference type="ARBA" id="ARBA00023136"/>
    </source>
</evidence>
<evidence type="ECO:0000313" key="7">
    <source>
        <dbReference type="EMBL" id="TSJ78042.1"/>
    </source>
</evidence>
<evidence type="ECO:0000256" key="1">
    <source>
        <dbReference type="ARBA" id="ARBA00004141"/>
    </source>
</evidence>
<feature type="transmembrane region" description="Helical" evidence="6">
    <location>
        <begin position="61"/>
        <end position="81"/>
    </location>
</feature>
<feature type="transmembrane region" description="Helical" evidence="6">
    <location>
        <begin position="189"/>
        <end position="210"/>
    </location>
</feature>
<feature type="transmembrane region" description="Helical" evidence="6">
    <location>
        <begin position="222"/>
        <end position="240"/>
    </location>
</feature>
<accession>A0A556QN67</accession>
<feature type="transmembrane region" description="Helical" evidence="6">
    <location>
        <begin position="28"/>
        <end position="49"/>
    </location>
</feature>
<reference evidence="7 8" key="1">
    <citation type="submission" date="2019-07" db="EMBL/GenBank/DDBJ databases">
        <title>Description of 53C-WASEF.</title>
        <authorList>
            <person name="Pitt A."/>
            <person name="Hahn M.W."/>
        </authorList>
    </citation>
    <scope>NUCLEOTIDE SEQUENCE [LARGE SCALE GENOMIC DNA]</scope>
    <source>
        <strain evidence="7 8">53C-WASEF</strain>
    </source>
</reference>
<proteinExistence type="inferred from homology"/>
<sequence>MDCLASLLPVALTFPSGAEWIDAIPIILSLILIEGLLSVDNALAIAAMANHLPEDQKRKALRWGIIGAYGFRGLAMAGAAYIIDNPWLKIIGAAYLIYLMCSHFTSKAEEAAREEAGIAKVAGKSFWGTVAAIELMDLSLSVDNVVAAVAMSPKLWVVCLGVFIGILALRFVAGYCLKLLEKYPILEHTAFILIGYVGCILVTEIVSHLLGAPVHVTALQKFIGIVLITAATMAYSRLPGLQRGLGPALKTVRWPMIAVSAVIGGVLLVVTWPFKAAWHTFRSSDGTT</sequence>
<evidence type="ECO:0000256" key="2">
    <source>
        <dbReference type="ARBA" id="ARBA00007511"/>
    </source>
</evidence>
<dbReference type="OrthoDB" id="9806211at2"/>
<keyword evidence="5 6" id="KW-0472">Membrane</keyword>
<dbReference type="AlphaFoldDB" id="A0A556QN67"/>
<name>A0A556QN67_9BACT</name>
<keyword evidence="8" id="KW-1185">Reference proteome</keyword>
<comment type="similarity">
    <text evidence="2">Belongs to the TerC family.</text>
</comment>
<comment type="caution">
    <text evidence="7">The sequence shown here is derived from an EMBL/GenBank/DDBJ whole genome shotgun (WGS) entry which is preliminary data.</text>
</comment>
<evidence type="ECO:0000256" key="3">
    <source>
        <dbReference type="ARBA" id="ARBA00022692"/>
    </source>
</evidence>
<dbReference type="EMBL" id="VMBG01000001">
    <property type="protein sequence ID" value="TSJ78042.1"/>
    <property type="molecule type" value="Genomic_DNA"/>
</dbReference>
<gene>
    <name evidence="7" type="ORF">FPL22_01655</name>
</gene>